<dbReference type="HOGENOM" id="CLU_1943789_0_0_2"/>
<dbReference type="EMBL" id="CP003050">
    <property type="protein sequence ID" value="AGB15961.1"/>
    <property type="molecule type" value="Genomic_DNA"/>
</dbReference>
<dbReference type="eggNOG" id="arCOG10129">
    <property type="taxonomic scope" value="Archaea"/>
</dbReference>
<dbReference type="RefSeq" id="WP_015300612.1">
    <property type="nucleotide sequence ID" value="NC_019964.1"/>
</dbReference>
<dbReference type="Proteomes" id="UP000010846">
    <property type="component" value="Chromosome"/>
</dbReference>
<protein>
    <recommendedName>
        <fullName evidence="1">DUF7961 domain-containing protein</fullName>
    </recommendedName>
</protein>
<dbReference type="InterPro" id="IPR036237">
    <property type="entry name" value="Xyl_isomerase-like_sf"/>
</dbReference>
<feature type="domain" description="DUF7961" evidence="1">
    <location>
        <begin position="20"/>
        <end position="125"/>
    </location>
</feature>
<dbReference type="InterPro" id="IPR058267">
    <property type="entry name" value="DUF7961"/>
</dbReference>
<name>L0ICK9_HALRX</name>
<evidence type="ECO:0000313" key="2">
    <source>
        <dbReference type="EMBL" id="AGB15961.1"/>
    </source>
</evidence>
<keyword evidence="3" id="KW-1185">Reference proteome</keyword>
<gene>
    <name evidence="2" type="ordered locus">Halru_1348</name>
</gene>
<dbReference type="Gene3D" id="3.20.20.150">
    <property type="entry name" value="Divalent-metal-dependent TIM barrel enzymes"/>
    <property type="match status" value="1"/>
</dbReference>
<organism evidence="2 3">
    <name type="scientific">Halovivax ruber (strain DSM 18193 / JCM 13892 / XH-70)</name>
    <dbReference type="NCBI Taxonomy" id="797302"/>
    <lineage>
        <taxon>Archaea</taxon>
        <taxon>Methanobacteriati</taxon>
        <taxon>Methanobacteriota</taxon>
        <taxon>Stenosarchaea group</taxon>
        <taxon>Halobacteria</taxon>
        <taxon>Halobacteriales</taxon>
        <taxon>Natrialbaceae</taxon>
        <taxon>Halovivax</taxon>
    </lineage>
</organism>
<dbReference type="KEGG" id="hru:Halru_1348"/>
<accession>L0ICK9</accession>
<evidence type="ECO:0000259" key="1">
    <source>
        <dbReference type="Pfam" id="PF25905"/>
    </source>
</evidence>
<dbReference type="Pfam" id="PF25905">
    <property type="entry name" value="DUF7961"/>
    <property type="match status" value="1"/>
</dbReference>
<dbReference type="OrthoDB" id="291960at2157"/>
<dbReference type="AlphaFoldDB" id="L0ICK9"/>
<dbReference type="SUPFAM" id="SSF51658">
    <property type="entry name" value="Xylose isomerase-like"/>
    <property type="match status" value="1"/>
</dbReference>
<dbReference type="STRING" id="797302.Halru_1348"/>
<dbReference type="GeneID" id="14376136"/>
<proteinExistence type="predicted"/>
<sequence>MSATTQADVSTTIDGCRPVDVTPIVLDDETLDSTAPSYLSELKRTLSGKGLQPAQVRITAQFDDDCSFTTQDELDRIREYVRAASFLGAGTVTVRVDTVADASRVQPGLEACAERARREGLQFSVDGPTTLSV</sequence>
<reference evidence="2" key="1">
    <citation type="submission" date="2011-09" db="EMBL/GenBank/DDBJ databases">
        <title>Complete sequence of Halovivax ruber XH-70.</title>
        <authorList>
            <consortium name="US DOE Joint Genome Institute"/>
            <person name="Lucas S."/>
            <person name="Han J."/>
            <person name="Lapidus A."/>
            <person name="Cheng J.-F."/>
            <person name="Goodwin L."/>
            <person name="Pitluck S."/>
            <person name="Peters L."/>
            <person name="Mikhailova N."/>
            <person name="Davenport K."/>
            <person name="Detter J.C."/>
            <person name="Han C."/>
            <person name="Tapia R."/>
            <person name="Land M."/>
            <person name="Hauser L."/>
            <person name="Kyrpides N."/>
            <person name="Ivanova N."/>
            <person name="Pagani I."/>
            <person name="Sproer C."/>
            <person name="Anderson I."/>
            <person name="Woyke T."/>
        </authorList>
    </citation>
    <scope>NUCLEOTIDE SEQUENCE</scope>
    <source>
        <strain evidence="2">XH-70</strain>
    </source>
</reference>
<evidence type="ECO:0000313" key="3">
    <source>
        <dbReference type="Proteomes" id="UP000010846"/>
    </source>
</evidence>